<evidence type="ECO:0000259" key="19">
    <source>
        <dbReference type="PROSITE" id="PS51194"/>
    </source>
</evidence>
<dbReference type="GO" id="GO:0031965">
    <property type="term" value="C:nuclear membrane"/>
    <property type="evidence" value="ECO:0007669"/>
    <property type="project" value="UniProtKB-SubCell"/>
</dbReference>
<evidence type="ECO:0000256" key="6">
    <source>
        <dbReference type="ARBA" id="ARBA00022806"/>
    </source>
</evidence>
<dbReference type="EC" id="3.6.4.13" evidence="3"/>
<evidence type="ECO:0000259" key="20">
    <source>
        <dbReference type="PROSITE" id="PS51195"/>
    </source>
</evidence>
<dbReference type="PROSITE" id="PS51192">
    <property type="entry name" value="HELICASE_ATP_BIND_1"/>
    <property type="match status" value="1"/>
</dbReference>
<keyword evidence="22" id="KW-1185">Reference proteome</keyword>
<dbReference type="CDD" id="cd17963">
    <property type="entry name" value="DEADc_DDX19_DDX25"/>
    <property type="match status" value="1"/>
</dbReference>
<evidence type="ECO:0000256" key="16">
    <source>
        <dbReference type="PROSITE-ProRule" id="PRU00552"/>
    </source>
</evidence>
<dbReference type="InterPro" id="IPR014014">
    <property type="entry name" value="RNA_helicase_DEAD_Q_motif"/>
</dbReference>
<evidence type="ECO:0000256" key="2">
    <source>
        <dbReference type="ARBA" id="ARBA00004567"/>
    </source>
</evidence>
<dbReference type="Pfam" id="PF00270">
    <property type="entry name" value="DEAD"/>
    <property type="match status" value="1"/>
</dbReference>
<keyword evidence="8" id="KW-0067">ATP-binding</keyword>
<evidence type="ECO:0000313" key="21">
    <source>
        <dbReference type="EMBL" id="KAF2858399.1"/>
    </source>
</evidence>
<feature type="compositionally biased region" description="Polar residues" evidence="17">
    <location>
        <begin position="1"/>
        <end position="22"/>
    </location>
</feature>
<feature type="compositionally biased region" description="Acidic residues" evidence="17">
    <location>
        <begin position="581"/>
        <end position="591"/>
    </location>
</feature>
<dbReference type="GO" id="GO:0051028">
    <property type="term" value="P:mRNA transport"/>
    <property type="evidence" value="ECO:0007669"/>
    <property type="project" value="UniProtKB-KW"/>
</dbReference>
<evidence type="ECO:0000256" key="17">
    <source>
        <dbReference type="SAM" id="MobiDB-lite"/>
    </source>
</evidence>
<dbReference type="GO" id="GO:0015031">
    <property type="term" value="P:protein transport"/>
    <property type="evidence" value="ECO:0007669"/>
    <property type="project" value="UniProtKB-KW"/>
</dbReference>
<dbReference type="SMART" id="SM00487">
    <property type="entry name" value="DEXDc"/>
    <property type="match status" value="1"/>
</dbReference>
<dbReference type="SMART" id="SM00490">
    <property type="entry name" value="HELICc"/>
    <property type="match status" value="1"/>
</dbReference>
<evidence type="ECO:0000256" key="5">
    <source>
        <dbReference type="ARBA" id="ARBA00022801"/>
    </source>
</evidence>
<evidence type="ECO:0000256" key="12">
    <source>
        <dbReference type="ARBA" id="ARBA00037213"/>
    </source>
</evidence>
<organism evidence="21 22">
    <name type="scientific">Piedraia hortae CBS 480.64</name>
    <dbReference type="NCBI Taxonomy" id="1314780"/>
    <lineage>
        <taxon>Eukaryota</taxon>
        <taxon>Fungi</taxon>
        <taxon>Dikarya</taxon>
        <taxon>Ascomycota</taxon>
        <taxon>Pezizomycotina</taxon>
        <taxon>Dothideomycetes</taxon>
        <taxon>Dothideomycetidae</taxon>
        <taxon>Capnodiales</taxon>
        <taxon>Piedraiaceae</taxon>
        <taxon>Piedraia</taxon>
    </lineage>
</organism>
<dbReference type="Pfam" id="PF00271">
    <property type="entry name" value="Helicase_C"/>
    <property type="match status" value="1"/>
</dbReference>
<evidence type="ECO:0000256" key="8">
    <source>
        <dbReference type="ARBA" id="ARBA00022840"/>
    </source>
</evidence>
<comment type="function">
    <text evidence="12">ATP-dependent RNA helicase associated with the nuclear pore complex and essential for mRNA export from the nucleus. May participate in a terminal step of mRNA export through the removal of proteins that accompany mRNA through the nucleopore complex. May also be involved in early transcription.</text>
</comment>
<proteinExistence type="inferred from homology"/>
<sequence length="591" mass="64026">MSSQNSTPSWANNTVPTASNWDKNPPAPAAGAPGGTDSSAAPLPAGAKPANNGWGNAPSPAASSGWGNESKVGTGSGNIAEGCGNSNANNNDNSNPNSNAQSGPNNNAANADGNKAGQGDGGFSFSTEPAKAPEEEGEAYFNPEDPHGLREPEFDVNVKLADLQADPDNPLYSVKSFQDLNLRPELLQGLATMNFRKPSKIQERALPLLLKDPPQNLIGQSQSGTGKTAAFVLNMLSRIDLSNNEPQCLVLSPTRELARQISSVASTMGMFLVDEGLQVTEAIPQMVPRGKQLEGQIIVGTPGTVMDMLKRRQLSTRGLRVLTLDEADTMLDLQGLGDSCKRVKAMLPRDVQVVLFSATFPPEVLEFANFFAPNANELTLEVEKLTVKGIKQLYLDVPSAEEKYYALIKFYGVMTIASSIIFVARRDTAAELERRMTAEGHSVASLSGALEGRQRDEVFNRFRSGEAKVLITTNVLSRGIDVQTVTMVINYDLPMTVDRQPDFETYLHRIGRTGRFGRTGVALSLVHDRRSWEALMAICGHFKVEPTLLNPTDLEGTEKMLKRIMRNSRNASIAGPLLKPEDEEEEEEEKE</sequence>
<comment type="catalytic activity">
    <reaction evidence="15">
        <text>ATP + H2O = ADP + phosphate + H(+)</text>
        <dbReference type="Rhea" id="RHEA:13065"/>
        <dbReference type="ChEBI" id="CHEBI:15377"/>
        <dbReference type="ChEBI" id="CHEBI:15378"/>
        <dbReference type="ChEBI" id="CHEBI:30616"/>
        <dbReference type="ChEBI" id="CHEBI:43474"/>
        <dbReference type="ChEBI" id="CHEBI:456216"/>
        <dbReference type="EC" id="3.6.4.13"/>
    </reaction>
</comment>
<gene>
    <name evidence="21" type="ORF">K470DRAFT_259814</name>
</gene>
<protein>
    <recommendedName>
        <fullName evidence="3">RNA helicase</fullName>
        <ecNumber evidence="3">3.6.4.13</ecNumber>
    </recommendedName>
</protein>
<dbReference type="GO" id="GO:0005524">
    <property type="term" value="F:ATP binding"/>
    <property type="evidence" value="ECO:0007669"/>
    <property type="project" value="UniProtKB-KW"/>
</dbReference>
<comment type="subunit">
    <text evidence="14">Associates with the nuclear pore complex.</text>
</comment>
<dbReference type="CDD" id="cd18787">
    <property type="entry name" value="SF2_C_DEAD"/>
    <property type="match status" value="1"/>
</dbReference>
<evidence type="ECO:0000313" key="22">
    <source>
        <dbReference type="Proteomes" id="UP000799421"/>
    </source>
</evidence>
<keyword evidence="11" id="KW-0539">Nucleus</keyword>
<evidence type="ECO:0000256" key="3">
    <source>
        <dbReference type="ARBA" id="ARBA00012552"/>
    </source>
</evidence>
<dbReference type="InterPro" id="IPR011545">
    <property type="entry name" value="DEAD/DEAH_box_helicase_dom"/>
</dbReference>
<keyword evidence="9" id="KW-0694">RNA-binding</keyword>
<keyword evidence="5 21" id="KW-0378">Hydrolase</keyword>
<evidence type="ECO:0000256" key="10">
    <source>
        <dbReference type="ARBA" id="ARBA00023010"/>
    </source>
</evidence>
<keyword evidence="7" id="KW-0813">Transport</keyword>
<dbReference type="GO" id="GO:0003724">
    <property type="term" value="F:RNA helicase activity"/>
    <property type="evidence" value="ECO:0007669"/>
    <property type="project" value="UniProtKB-EC"/>
</dbReference>
<evidence type="ECO:0000256" key="9">
    <source>
        <dbReference type="ARBA" id="ARBA00022884"/>
    </source>
</evidence>
<dbReference type="PANTHER" id="PTHR47958">
    <property type="entry name" value="ATP-DEPENDENT RNA HELICASE DBP3"/>
    <property type="match status" value="1"/>
</dbReference>
<keyword evidence="10" id="KW-0811">Translocation</keyword>
<evidence type="ECO:0000259" key="18">
    <source>
        <dbReference type="PROSITE" id="PS51192"/>
    </source>
</evidence>
<dbReference type="EMBL" id="MU006010">
    <property type="protein sequence ID" value="KAF2858399.1"/>
    <property type="molecule type" value="Genomic_DNA"/>
</dbReference>
<dbReference type="AlphaFoldDB" id="A0A6A7BUJ5"/>
<feature type="region of interest" description="Disordered" evidence="17">
    <location>
        <begin position="572"/>
        <end position="591"/>
    </location>
</feature>
<feature type="region of interest" description="Disordered" evidence="17">
    <location>
        <begin position="1"/>
        <end position="151"/>
    </location>
</feature>
<accession>A0A6A7BUJ5</accession>
<keyword evidence="11" id="KW-0653">Protein transport</keyword>
<evidence type="ECO:0000256" key="14">
    <source>
        <dbReference type="ARBA" id="ARBA00038750"/>
    </source>
</evidence>
<dbReference type="GO" id="GO:0016787">
    <property type="term" value="F:hydrolase activity"/>
    <property type="evidence" value="ECO:0007669"/>
    <property type="project" value="UniProtKB-KW"/>
</dbReference>
<dbReference type="Gene3D" id="3.40.50.300">
    <property type="entry name" value="P-loop containing nucleotide triphosphate hydrolases"/>
    <property type="match status" value="2"/>
</dbReference>
<feature type="short sequence motif" description="Q motif" evidence="16">
    <location>
        <begin position="175"/>
        <end position="203"/>
    </location>
</feature>
<keyword evidence="7" id="KW-0509">mRNA transport</keyword>
<evidence type="ECO:0000256" key="1">
    <source>
        <dbReference type="ARBA" id="ARBA00004335"/>
    </source>
</evidence>
<keyword evidence="4" id="KW-0547">Nucleotide-binding</keyword>
<dbReference type="Proteomes" id="UP000799421">
    <property type="component" value="Unassembled WGS sequence"/>
</dbReference>
<feature type="domain" description="Helicase C-terminal" evidence="19">
    <location>
        <begin position="406"/>
        <end position="586"/>
    </location>
</feature>
<dbReference type="GO" id="GO:0005643">
    <property type="term" value="C:nuclear pore"/>
    <property type="evidence" value="ECO:0007669"/>
    <property type="project" value="UniProtKB-SubCell"/>
</dbReference>
<evidence type="ECO:0000256" key="4">
    <source>
        <dbReference type="ARBA" id="ARBA00022741"/>
    </source>
</evidence>
<feature type="compositionally biased region" description="Low complexity" evidence="17">
    <location>
        <begin position="85"/>
        <end position="115"/>
    </location>
</feature>
<keyword evidence="6" id="KW-0347">Helicase</keyword>
<feature type="compositionally biased region" description="Polar residues" evidence="17">
    <location>
        <begin position="61"/>
        <end position="73"/>
    </location>
</feature>
<evidence type="ECO:0000256" key="13">
    <source>
        <dbReference type="ARBA" id="ARBA00038143"/>
    </source>
</evidence>
<keyword evidence="11" id="KW-0906">Nuclear pore complex</keyword>
<evidence type="ECO:0000256" key="11">
    <source>
        <dbReference type="ARBA" id="ARBA00023132"/>
    </source>
</evidence>
<dbReference type="InterPro" id="IPR001650">
    <property type="entry name" value="Helicase_C-like"/>
</dbReference>
<feature type="domain" description="Helicase ATP-binding" evidence="18">
    <location>
        <begin position="208"/>
        <end position="378"/>
    </location>
</feature>
<evidence type="ECO:0000256" key="15">
    <source>
        <dbReference type="ARBA" id="ARBA00047984"/>
    </source>
</evidence>
<dbReference type="PROSITE" id="PS51194">
    <property type="entry name" value="HELICASE_CTER"/>
    <property type="match status" value="1"/>
</dbReference>
<dbReference type="GO" id="GO:0003723">
    <property type="term" value="F:RNA binding"/>
    <property type="evidence" value="ECO:0007669"/>
    <property type="project" value="UniProtKB-KW"/>
</dbReference>
<dbReference type="SUPFAM" id="SSF52540">
    <property type="entry name" value="P-loop containing nucleoside triphosphate hydrolases"/>
    <property type="match status" value="1"/>
</dbReference>
<dbReference type="PROSITE" id="PS51195">
    <property type="entry name" value="Q_MOTIF"/>
    <property type="match status" value="1"/>
</dbReference>
<dbReference type="InterPro" id="IPR014001">
    <property type="entry name" value="Helicase_ATP-bd"/>
</dbReference>
<evidence type="ECO:0000256" key="7">
    <source>
        <dbReference type="ARBA" id="ARBA00022816"/>
    </source>
</evidence>
<comment type="similarity">
    <text evidence="13">Belongs to the DEAD box helicase family. DDX19/DBP5 subfamily.</text>
</comment>
<comment type="subcellular location">
    <subcellularLocation>
        <location evidence="1">Nucleus membrane</location>
        <topology evidence="1">Peripheral membrane protein</topology>
        <orientation evidence="1">Cytoplasmic side</orientation>
    </subcellularLocation>
    <subcellularLocation>
        <location evidence="2">Nucleus</location>
        <location evidence="2">Nuclear pore complex</location>
    </subcellularLocation>
</comment>
<dbReference type="OrthoDB" id="10265785at2759"/>
<feature type="domain" description="DEAD-box RNA helicase Q" evidence="20">
    <location>
        <begin position="175"/>
        <end position="203"/>
    </location>
</feature>
<name>A0A6A7BUJ5_9PEZI</name>
<dbReference type="InterPro" id="IPR027417">
    <property type="entry name" value="P-loop_NTPase"/>
</dbReference>
<reference evidence="21" key="1">
    <citation type="journal article" date="2020" name="Stud. Mycol.">
        <title>101 Dothideomycetes genomes: a test case for predicting lifestyles and emergence of pathogens.</title>
        <authorList>
            <person name="Haridas S."/>
            <person name="Albert R."/>
            <person name="Binder M."/>
            <person name="Bloem J."/>
            <person name="Labutti K."/>
            <person name="Salamov A."/>
            <person name="Andreopoulos B."/>
            <person name="Baker S."/>
            <person name="Barry K."/>
            <person name="Bills G."/>
            <person name="Bluhm B."/>
            <person name="Cannon C."/>
            <person name="Castanera R."/>
            <person name="Culley D."/>
            <person name="Daum C."/>
            <person name="Ezra D."/>
            <person name="Gonzalez J."/>
            <person name="Henrissat B."/>
            <person name="Kuo A."/>
            <person name="Liang C."/>
            <person name="Lipzen A."/>
            <person name="Lutzoni F."/>
            <person name="Magnuson J."/>
            <person name="Mondo S."/>
            <person name="Nolan M."/>
            <person name="Ohm R."/>
            <person name="Pangilinan J."/>
            <person name="Park H.-J."/>
            <person name="Ramirez L."/>
            <person name="Alfaro M."/>
            <person name="Sun H."/>
            <person name="Tritt A."/>
            <person name="Yoshinaga Y."/>
            <person name="Zwiers L.-H."/>
            <person name="Turgeon B."/>
            <person name="Goodwin S."/>
            <person name="Spatafora J."/>
            <person name="Crous P."/>
            <person name="Grigoriev I."/>
        </authorList>
    </citation>
    <scope>NUCLEOTIDE SEQUENCE</scope>
    <source>
        <strain evidence="21">CBS 480.64</strain>
    </source>
</reference>
<dbReference type="FunFam" id="3.40.50.300:FF:000849">
    <property type="entry name" value="ATP-dependent RNA helicase DBP5"/>
    <property type="match status" value="1"/>
</dbReference>